<keyword evidence="3" id="KW-1185">Reference proteome</keyword>
<comment type="caution">
    <text evidence="2">The sequence shown here is derived from an EMBL/GenBank/DDBJ whole genome shotgun (WGS) entry which is preliminary data.</text>
</comment>
<gene>
    <name evidence="2" type="ORF">NDU88_001013</name>
</gene>
<name>A0AAV7TH51_PLEWA</name>
<evidence type="ECO:0000313" key="2">
    <source>
        <dbReference type="EMBL" id="KAJ1175726.1"/>
    </source>
</evidence>
<feature type="compositionally biased region" description="Pro residues" evidence="1">
    <location>
        <begin position="1"/>
        <end position="10"/>
    </location>
</feature>
<evidence type="ECO:0000256" key="1">
    <source>
        <dbReference type="SAM" id="MobiDB-lite"/>
    </source>
</evidence>
<protein>
    <submittedName>
        <fullName evidence="2">Uncharacterized protein</fullName>
    </submittedName>
</protein>
<dbReference type="AlphaFoldDB" id="A0AAV7TH51"/>
<dbReference type="Proteomes" id="UP001066276">
    <property type="component" value="Chromosome 3_2"/>
</dbReference>
<feature type="region of interest" description="Disordered" evidence="1">
    <location>
        <begin position="1"/>
        <end position="34"/>
    </location>
</feature>
<accession>A0AAV7TH51</accession>
<sequence>MQREAPPPRWAPTELKQVVPCPPQPRVRGVTPEGREKNKELLQYDAESVILCSMVWCGKDESAHSANWLQD</sequence>
<proteinExistence type="predicted"/>
<organism evidence="2 3">
    <name type="scientific">Pleurodeles waltl</name>
    <name type="common">Iberian ribbed newt</name>
    <dbReference type="NCBI Taxonomy" id="8319"/>
    <lineage>
        <taxon>Eukaryota</taxon>
        <taxon>Metazoa</taxon>
        <taxon>Chordata</taxon>
        <taxon>Craniata</taxon>
        <taxon>Vertebrata</taxon>
        <taxon>Euteleostomi</taxon>
        <taxon>Amphibia</taxon>
        <taxon>Batrachia</taxon>
        <taxon>Caudata</taxon>
        <taxon>Salamandroidea</taxon>
        <taxon>Salamandridae</taxon>
        <taxon>Pleurodelinae</taxon>
        <taxon>Pleurodeles</taxon>
    </lineage>
</organism>
<evidence type="ECO:0000313" key="3">
    <source>
        <dbReference type="Proteomes" id="UP001066276"/>
    </source>
</evidence>
<reference evidence="2" key="1">
    <citation type="journal article" date="2022" name="bioRxiv">
        <title>Sequencing and chromosome-scale assembly of the giantPleurodeles waltlgenome.</title>
        <authorList>
            <person name="Brown T."/>
            <person name="Elewa A."/>
            <person name="Iarovenko S."/>
            <person name="Subramanian E."/>
            <person name="Araus A.J."/>
            <person name="Petzold A."/>
            <person name="Susuki M."/>
            <person name="Suzuki K.-i.T."/>
            <person name="Hayashi T."/>
            <person name="Toyoda A."/>
            <person name="Oliveira C."/>
            <person name="Osipova E."/>
            <person name="Leigh N.D."/>
            <person name="Simon A."/>
            <person name="Yun M.H."/>
        </authorList>
    </citation>
    <scope>NUCLEOTIDE SEQUENCE</scope>
    <source>
        <strain evidence="2">20211129_DDA</strain>
        <tissue evidence="2">Liver</tissue>
    </source>
</reference>
<dbReference type="EMBL" id="JANPWB010000006">
    <property type="protein sequence ID" value="KAJ1175726.1"/>
    <property type="molecule type" value="Genomic_DNA"/>
</dbReference>